<keyword evidence="1" id="KW-1133">Transmembrane helix</keyword>
<proteinExistence type="predicted"/>
<keyword evidence="1" id="KW-0812">Transmembrane</keyword>
<feature type="transmembrane region" description="Helical" evidence="1">
    <location>
        <begin position="6"/>
        <end position="22"/>
    </location>
</feature>
<feature type="transmembrane region" description="Helical" evidence="1">
    <location>
        <begin position="85"/>
        <end position="105"/>
    </location>
</feature>
<evidence type="ECO:0000313" key="3">
    <source>
        <dbReference type="EMBL" id="REC72235.1"/>
    </source>
</evidence>
<dbReference type="Proteomes" id="UP000256326">
    <property type="component" value="Unassembled WGS sequence"/>
</dbReference>
<dbReference type="InterPro" id="IPR008756">
    <property type="entry name" value="Peptidase_M56"/>
</dbReference>
<dbReference type="EMBL" id="QNUG01000005">
    <property type="protein sequence ID" value="REC72235.1"/>
    <property type="molecule type" value="Genomic_DNA"/>
</dbReference>
<comment type="caution">
    <text evidence="3">The sequence shown here is derived from an EMBL/GenBank/DDBJ whole genome shotgun (WGS) entry which is preliminary data.</text>
</comment>
<evidence type="ECO:0000313" key="4">
    <source>
        <dbReference type="Proteomes" id="UP000256326"/>
    </source>
</evidence>
<dbReference type="Pfam" id="PF05569">
    <property type="entry name" value="Peptidase_M56"/>
    <property type="match status" value="1"/>
</dbReference>
<reference evidence="3 4" key="1">
    <citation type="journal article" date="2006" name="Int. J. Syst. Evol. Microbiol.">
        <title>Chryseobacterium hispanicum sp. nov., isolated from the drinking water distribution system of Sevilla, Spain.</title>
        <authorList>
            <person name="Gallego V."/>
            <person name="Garcia M.T."/>
            <person name="Ventosa A."/>
        </authorList>
    </citation>
    <scope>NUCLEOTIDE SEQUENCE [LARGE SCALE GENOMIC DNA]</scope>
    <source>
        <strain evidence="3 4">KCTC 22104</strain>
    </source>
</reference>
<gene>
    <name evidence="3" type="ORF">DRF58_02960</name>
</gene>
<organism evidence="3 4">
    <name type="scientific">Epilithonimonas hispanica</name>
    <dbReference type="NCBI Taxonomy" id="358687"/>
    <lineage>
        <taxon>Bacteria</taxon>
        <taxon>Pseudomonadati</taxon>
        <taxon>Bacteroidota</taxon>
        <taxon>Flavobacteriia</taxon>
        <taxon>Flavobacteriales</taxon>
        <taxon>Weeksellaceae</taxon>
        <taxon>Chryseobacterium group</taxon>
        <taxon>Epilithonimonas</taxon>
    </lineage>
</organism>
<keyword evidence="4" id="KW-1185">Reference proteome</keyword>
<dbReference type="AlphaFoldDB" id="A0A3D9D2I5"/>
<evidence type="ECO:0000259" key="2">
    <source>
        <dbReference type="Pfam" id="PF05569"/>
    </source>
</evidence>
<evidence type="ECO:0000256" key="1">
    <source>
        <dbReference type="SAM" id="Phobius"/>
    </source>
</evidence>
<sequence>MLTIIFKIILCSSLLIGIYYLFLQREKMFRFNRFYLLLALVFSYAIPFVKINLPAISEQKSQLIFDEIQTQELVQTTAQVSNFNWINLIILICVLISISLIIITINSIRKIINLKGKEINYQNQKVKLVEKNLPPFSFWNKIYLNKSYFQNQQIDNRIFQHEKTHIVQKHSLDILFLEILRVISWFNPALYFYKKAMTDNHEFLADESIIQQKNNVKDYQTLILSEILQTQNLNLTHQFNYNNTKKRFIMMTTKKSKFEKTKKIVAVSAFAGLSLLFVQKVYAQNSKEKNAVAVLTKEKDYTESQRKMMAMYKAELKKKRKPRGYDYAEKVIMDTIPSNNKKAKMRKLKENELPIPPPPPPASNITAAQFPEGLDEFRQTFANKFDASGFKEKGFIKSILYISIDENGKTTDVKAEGDNQKFNNEAVRVAKAVIADKIWKSATENEKPAATVFKLPIAMNFQ</sequence>
<feature type="domain" description="Peptidase M56" evidence="2">
    <location>
        <begin position="36"/>
        <end position="250"/>
    </location>
</feature>
<feature type="transmembrane region" description="Helical" evidence="1">
    <location>
        <begin position="264"/>
        <end position="282"/>
    </location>
</feature>
<accession>A0A3D9D2I5</accession>
<name>A0A3D9D2I5_9FLAO</name>
<feature type="transmembrane region" description="Helical" evidence="1">
    <location>
        <begin position="34"/>
        <end position="53"/>
    </location>
</feature>
<keyword evidence="1" id="KW-0472">Membrane</keyword>
<protein>
    <recommendedName>
        <fullName evidence="2">Peptidase M56 domain-containing protein</fullName>
    </recommendedName>
</protein>